<dbReference type="KEGG" id="mjh:JH146_0490"/>
<proteinExistence type="predicted"/>
<reference evidence="2 3" key="1">
    <citation type="journal article" date="2015" name="Int. J. Syst. Evol. Microbiol.">
        <title>M ethanocaldococcus bathoardescens sp. nov., a hyperthermophilic methanogen isolated from a volcanically active deep-sea hydrothermal vent.</title>
        <authorList>
            <person name="Stewart L.C."/>
            <person name="Jung J.H."/>
            <person name="Kim Y.T."/>
            <person name="Kwon S.W."/>
            <person name="Park C.S."/>
            <person name="Holden J.F."/>
        </authorList>
    </citation>
    <scope>NUCLEOTIDE SEQUENCE [LARGE SCALE GENOMIC DNA]</scope>
    <source>
        <strain evidence="2 3">JH146</strain>
    </source>
</reference>
<feature type="transmembrane region" description="Helical" evidence="1">
    <location>
        <begin position="90"/>
        <end position="114"/>
    </location>
</feature>
<organism evidence="2 3">
    <name type="scientific">Methanocaldococcus bathoardescens</name>
    <dbReference type="NCBI Taxonomy" id="1301915"/>
    <lineage>
        <taxon>Archaea</taxon>
        <taxon>Methanobacteriati</taxon>
        <taxon>Methanobacteriota</taxon>
        <taxon>Methanomada group</taxon>
        <taxon>Methanococci</taxon>
        <taxon>Methanococcales</taxon>
        <taxon>Methanocaldococcaceae</taxon>
        <taxon>Methanocaldococcus</taxon>
    </lineage>
</organism>
<gene>
    <name evidence="2" type="ORF">JH146_0490</name>
</gene>
<keyword evidence="1" id="KW-0812">Transmembrane</keyword>
<accession>A0A076LAE5</accession>
<evidence type="ECO:0000313" key="3">
    <source>
        <dbReference type="Proteomes" id="UP000028781"/>
    </source>
</evidence>
<feature type="transmembrane region" description="Helical" evidence="1">
    <location>
        <begin position="138"/>
        <end position="159"/>
    </location>
</feature>
<evidence type="ECO:0000256" key="1">
    <source>
        <dbReference type="SAM" id="Phobius"/>
    </source>
</evidence>
<sequence>MEIKAIEIFKKYLSLNIPKKILITYFLCWMGFLFSFSVGKFLLYLSSILKSEFISKPAELAQSVGTAKFNAVSSAISSTVGMKNAYLDYALSYIFSNFMGCLIIMFALGALGYLCKKDLEKAESDEEKEEIFRNYQKYLLILFIFAVINPLTGLIGINLQYSDLIAVLPHGFFEFFGFAIAVVAGVEISNKILPIIERKISYKKIAILITCSFIFISIAGMLEPIDWFIYSYAKAYGISLLSAFATGYKNLFLYLISML</sequence>
<dbReference type="AlphaFoldDB" id="A0A076LAE5"/>
<dbReference type="EMBL" id="CP009149">
    <property type="protein sequence ID" value="AIJ05340.1"/>
    <property type="molecule type" value="Genomic_DNA"/>
</dbReference>
<keyword evidence="1" id="KW-1133">Transmembrane helix</keyword>
<dbReference type="STRING" id="1301915.JH146_0490"/>
<keyword evidence="1" id="KW-0472">Membrane</keyword>
<feature type="transmembrane region" description="Helical" evidence="1">
    <location>
        <begin position="21"/>
        <end position="43"/>
    </location>
</feature>
<dbReference type="HOGENOM" id="CLU_1131620_0_0_2"/>
<dbReference type="Proteomes" id="UP000028781">
    <property type="component" value="Chromosome"/>
</dbReference>
<dbReference type="GeneID" id="24891090"/>
<protein>
    <submittedName>
        <fullName evidence="2">Uncharacterized protein</fullName>
    </submittedName>
</protein>
<feature type="transmembrane region" description="Helical" evidence="1">
    <location>
        <begin position="236"/>
        <end position="256"/>
    </location>
</feature>
<dbReference type="RefSeq" id="WP_081874452.1">
    <property type="nucleotide sequence ID" value="NZ_CP009149.1"/>
</dbReference>
<feature type="transmembrane region" description="Helical" evidence="1">
    <location>
        <begin position="205"/>
        <end position="230"/>
    </location>
</feature>
<evidence type="ECO:0000313" key="2">
    <source>
        <dbReference type="EMBL" id="AIJ05340.1"/>
    </source>
</evidence>
<feature type="transmembrane region" description="Helical" evidence="1">
    <location>
        <begin position="171"/>
        <end position="193"/>
    </location>
</feature>
<name>A0A076LAE5_9EURY</name>
<dbReference type="OrthoDB" id="65825at2157"/>
<keyword evidence="3" id="KW-1185">Reference proteome</keyword>